<sequence length="358" mass="41274">MNVIYDNIVYNLQRIGGISIYWYELTRRLLEEKGVDLKFIETEMGSNNICRDQLDLSKNAVTILKRIHLQSERFRSVPLDIVLSDFLDHTIFHSSYFRFPSRKDRKHVKTITTVHDFTHDYFFGGPRVYLHNRLKNKAIEYSDAIICVSEHTKKDLLKFHPSIEPTKVHVIYNGVSDDFSILPSAHHSPTDRYLLFVGSRAKYKNFDYALKLVKECTDLSLYIVGSPFTKKEAEILNKHLKPNRYKLFVNVSNSVLNELYNNAFAFIYPSSYEGFGIPLLEAMRAGCVPISLNSSSIPEVMGRAGILLNTLDIDEGLVALKTVEQNKQDLQKKGLERASHFSWDTTFNNTLTLYNNMK</sequence>
<dbReference type="RefSeq" id="WP_145328070.1">
    <property type="nucleotide sequence ID" value="NZ_VLKR01000011.1"/>
</dbReference>
<dbReference type="EMBL" id="VLKR01000011">
    <property type="protein sequence ID" value="TWI19938.1"/>
    <property type="molecule type" value="Genomic_DNA"/>
</dbReference>
<dbReference type="InterPro" id="IPR028098">
    <property type="entry name" value="Glyco_trans_4-like_N"/>
</dbReference>
<evidence type="ECO:0000256" key="1">
    <source>
        <dbReference type="ARBA" id="ARBA00022679"/>
    </source>
</evidence>
<evidence type="ECO:0000259" key="2">
    <source>
        <dbReference type="Pfam" id="PF00534"/>
    </source>
</evidence>
<gene>
    <name evidence="4" type="ORF">IQ31_02378</name>
</gene>
<dbReference type="Pfam" id="PF00534">
    <property type="entry name" value="Glycos_transf_1"/>
    <property type="match status" value="1"/>
</dbReference>
<organism evidence="4 5">
    <name type="scientific">Sphingobacterium siyangense</name>
    <dbReference type="NCBI Taxonomy" id="459529"/>
    <lineage>
        <taxon>Bacteria</taxon>
        <taxon>Pseudomonadati</taxon>
        <taxon>Bacteroidota</taxon>
        <taxon>Sphingobacteriia</taxon>
        <taxon>Sphingobacteriales</taxon>
        <taxon>Sphingobacteriaceae</taxon>
        <taxon>Sphingobacterium</taxon>
    </lineage>
</organism>
<feature type="domain" description="Glycosyltransferase subfamily 4-like N-terminal" evidence="3">
    <location>
        <begin position="15"/>
        <end position="178"/>
    </location>
</feature>
<proteinExistence type="predicted"/>
<dbReference type="OrthoDB" id="9801609at2"/>
<evidence type="ECO:0000313" key="4">
    <source>
        <dbReference type="EMBL" id="TWI19938.1"/>
    </source>
</evidence>
<reference evidence="4 5" key="1">
    <citation type="journal article" date="2015" name="Stand. Genomic Sci.">
        <title>Genomic Encyclopedia of Bacterial and Archaeal Type Strains, Phase III: the genomes of soil and plant-associated and newly described type strains.</title>
        <authorList>
            <person name="Whitman W.B."/>
            <person name="Woyke T."/>
            <person name="Klenk H.P."/>
            <person name="Zhou Y."/>
            <person name="Lilburn T.G."/>
            <person name="Beck B.J."/>
            <person name="De Vos P."/>
            <person name="Vandamme P."/>
            <person name="Eisen J.A."/>
            <person name="Garrity G."/>
            <person name="Hugenholtz P."/>
            <person name="Kyrpides N.C."/>
        </authorList>
    </citation>
    <scope>NUCLEOTIDE SEQUENCE [LARGE SCALE GENOMIC DNA]</scope>
    <source>
        <strain evidence="4 5">CGMCC 1.6855</strain>
    </source>
</reference>
<accession>A0A562MJC5</accession>
<dbReference type="PANTHER" id="PTHR46401">
    <property type="entry name" value="GLYCOSYLTRANSFERASE WBBK-RELATED"/>
    <property type="match status" value="1"/>
</dbReference>
<evidence type="ECO:0000259" key="3">
    <source>
        <dbReference type="Pfam" id="PF13439"/>
    </source>
</evidence>
<dbReference type="GO" id="GO:0009103">
    <property type="term" value="P:lipopolysaccharide biosynthetic process"/>
    <property type="evidence" value="ECO:0007669"/>
    <property type="project" value="TreeGrafter"/>
</dbReference>
<dbReference type="PANTHER" id="PTHR46401:SF2">
    <property type="entry name" value="GLYCOSYLTRANSFERASE WBBK-RELATED"/>
    <property type="match status" value="1"/>
</dbReference>
<dbReference type="AlphaFoldDB" id="A0A562MJC5"/>
<dbReference type="Proteomes" id="UP000315908">
    <property type="component" value="Unassembled WGS sequence"/>
</dbReference>
<dbReference type="Pfam" id="PF13439">
    <property type="entry name" value="Glyco_transf_4"/>
    <property type="match status" value="1"/>
</dbReference>
<dbReference type="Gene3D" id="3.40.50.2000">
    <property type="entry name" value="Glycogen Phosphorylase B"/>
    <property type="match status" value="2"/>
</dbReference>
<dbReference type="GO" id="GO:0016757">
    <property type="term" value="F:glycosyltransferase activity"/>
    <property type="evidence" value="ECO:0007669"/>
    <property type="project" value="UniProtKB-KW"/>
</dbReference>
<dbReference type="CDD" id="cd03809">
    <property type="entry name" value="GT4_MtfB-like"/>
    <property type="match status" value="1"/>
</dbReference>
<feature type="domain" description="Glycosyl transferase family 1" evidence="2">
    <location>
        <begin position="188"/>
        <end position="310"/>
    </location>
</feature>
<name>A0A562MJC5_9SPHI</name>
<dbReference type="SUPFAM" id="SSF53756">
    <property type="entry name" value="UDP-Glycosyltransferase/glycogen phosphorylase"/>
    <property type="match status" value="1"/>
</dbReference>
<dbReference type="InterPro" id="IPR001296">
    <property type="entry name" value="Glyco_trans_1"/>
</dbReference>
<keyword evidence="4" id="KW-0328">Glycosyltransferase</keyword>
<comment type="caution">
    <text evidence="4">The sequence shown here is derived from an EMBL/GenBank/DDBJ whole genome shotgun (WGS) entry which is preliminary data.</text>
</comment>
<keyword evidence="1 4" id="KW-0808">Transferase</keyword>
<protein>
    <submittedName>
        <fullName evidence="4">Mannosyltransferase</fullName>
    </submittedName>
</protein>
<evidence type="ECO:0000313" key="5">
    <source>
        <dbReference type="Proteomes" id="UP000315908"/>
    </source>
</evidence>